<keyword evidence="3" id="KW-1185">Reference proteome</keyword>
<feature type="region of interest" description="Disordered" evidence="1">
    <location>
        <begin position="232"/>
        <end position="300"/>
    </location>
</feature>
<dbReference type="AlphaFoldDB" id="A0A8J4YJ60"/>
<reference evidence="2" key="1">
    <citation type="submission" date="2020-07" db="EMBL/GenBank/DDBJ databases">
        <title>The High-quality genome of the commercially important snow crab, Chionoecetes opilio.</title>
        <authorList>
            <person name="Jeong J.-H."/>
            <person name="Ryu S."/>
        </authorList>
    </citation>
    <scope>NUCLEOTIDE SEQUENCE</scope>
    <source>
        <strain evidence="2">MADBK_172401_WGS</strain>
        <tissue evidence="2">Digestive gland</tissue>
    </source>
</reference>
<evidence type="ECO:0000313" key="2">
    <source>
        <dbReference type="EMBL" id="KAG0727663.1"/>
    </source>
</evidence>
<evidence type="ECO:0000256" key="1">
    <source>
        <dbReference type="SAM" id="MobiDB-lite"/>
    </source>
</evidence>
<evidence type="ECO:0000313" key="3">
    <source>
        <dbReference type="Proteomes" id="UP000770661"/>
    </source>
</evidence>
<accession>A0A8J4YJ60</accession>
<feature type="compositionally biased region" description="Gly residues" evidence="1">
    <location>
        <begin position="122"/>
        <end position="133"/>
    </location>
</feature>
<dbReference type="EMBL" id="JACEEZ010003091">
    <property type="protein sequence ID" value="KAG0727663.1"/>
    <property type="molecule type" value="Genomic_DNA"/>
</dbReference>
<sequence>MLLLDAVYFSHRENHSTLQLLANLFHELDHGAIFWLLLSGGHCPQLVDDMNAPAALWYITSAARTSRSGGSGFFQTQNSFQLWTASMIRLALQSSLTRCRTSFGFLHHRRRSIPSGNRSRWRGGGTRGGGGPPVGLYEFASKPTWPAYSNILLGGPTGEGPHPLVDQRWSSPLARRAAFGLKPLDRDVSARHLASGSCCVLPVTLPGLSLIECLTGDIQGREGWLDGAWLESSVPEQSGGGEESGVSGILEENNLPSDSPPNTPLPEPLDSRRWPGGGAPLARRSDGPGVHRPVKTTCPR</sequence>
<name>A0A8J4YJ60_CHIOP</name>
<feature type="region of interest" description="Disordered" evidence="1">
    <location>
        <begin position="114"/>
        <end position="133"/>
    </location>
</feature>
<organism evidence="2 3">
    <name type="scientific">Chionoecetes opilio</name>
    <name type="common">Atlantic snow crab</name>
    <name type="synonym">Cancer opilio</name>
    <dbReference type="NCBI Taxonomy" id="41210"/>
    <lineage>
        <taxon>Eukaryota</taxon>
        <taxon>Metazoa</taxon>
        <taxon>Ecdysozoa</taxon>
        <taxon>Arthropoda</taxon>
        <taxon>Crustacea</taxon>
        <taxon>Multicrustacea</taxon>
        <taxon>Malacostraca</taxon>
        <taxon>Eumalacostraca</taxon>
        <taxon>Eucarida</taxon>
        <taxon>Decapoda</taxon>
        <taxon>Pleocyemata</taxon>
        <taxon>Brachyura</taxon>
        <taxon>Eubrachyura</taxon>
        <taxon>Majoidea</taxon>
        <taxon>Majidae</taxon>
        <taxon>Chionoecetes</taxon>
    </lineage>
</organism>
<proteinExistence type="predicted"/>
<protein>
    <submittedName>
        <fullName evidence="2">Uncharacterized protein</fullName>
    </submittedName>
</protein>
<dbReference type="Proteomes" id="UP000770661">
    <property type="component" value="Unassembled WGS sequence"/>
</dbReference>
<feature type="compositionally biased region" description="Pro residues" evidence="1">
    <location>
        <begin position="258"/>
        <end position="267"/>
    </location>
</feature>
<gene>
    <name evidence="2" type="ORF">GWK47_034175</name>
</gene>
<comment type="caution">
    <text evidence="2">The sequence shown here is derived from an EMBL/GenBank/DDBJ whole genome shotgun (WGS) entry which is preliminary data.</text>
</comment>